<feature type="compositionally biased region" description="Basic and acidic residues" evidence="1">
    <location>
        <begin position="24"/>
        <end position="33"/>
    </location>
</feature>
<dbReference type="Proteomes" id="UP001243330">
    <property type="component" value="Unassembled WGS sequence"/>
</dbReference>
<organism evidence="2 3">
    <name type="scientific">Colletotrichum chrysophilum</name>
    <dbReference type="NCBI Taxonomy" id="1836956"/>
    <lineage>
        <taxon>Eukaryota</taxon>
        <taxon>Fungi</taxon>
        <taxon>Dikarya</taxon>
        <taxon>Ascomycota</taxon>
        <taxon>Pezizomycotina</taxon>
        <taxon>Sordariomycetes</taxon>
        <taxon>Hypocreomycetidae</taxon>
        <taxon>Glomerellales</taxon>
        <taxon>Glomerellaceae</taxon>
        <taxon>Colletotrichum</taxon>
        <taxon>Colletotrichum gloeosporioides species complex</taxon>
    </lineage>
</organism>
<name>A0AAD9APP6_9PEZI</name>
<gene>
    <name evidence="2" type="ORF">CCHR01_06464</name>
</gene>
<proteinExistence type="predicted"/>
<sequence length="75" mass="8628">MPAVEEAGDGGVTGHPRTVGRPHLKIDQGERLVRDSLRQRQRSGRFREPLQIVSLFRSEGIFKPAVERTRNFHFF</sequence>
<evidence type="ECO:0000256" key="1">
    <source>
        <dbReference type="SAM" id="MobiDB-lite"/>
    </source>
</evidence>
<keyword evidence="3" id="KW-1185">Reference proteome</keyword>
<protein>
    <submittedName>
        <fullName evidence="2">Uncharacterized protein</fullName>
    </submittedName>
</protein>
<comment type="caution">
    <text evidence="2">The sequence shown here is derived from an EMBL/GenBank/DDBJ whole genome shotgun (WGS) entry which is preliminary data.</text>
</comment>
<reference evidence="2" key="1">
    <citation type="submission" date="2023-01" db="EMBL/GenBank/DDBJ databases">
        <title>Colletotrichum chrysophilum M932 genome sequence.</title>
        <authorList>
            <person name="Baroncelli R."/>
        </authorList>
    </citation>
    <scope>NUCLEOTIDE SEQUENCE</scope>
    <source>
        <strain evidence="2">M932</strain>
    </source>
</reference>
<dbReference type="EMBL" id="JAQOWY010000108">
    <property type="protein sequence ID" value="KAK1850897.1"/>
    <property type="molecule type" value="Genomic_DNA"/>
</dbReference>
<evidence type="ECO:0000313" key="2">
    <source>
        <dbReference type="EMBL" id="KAK1850897.1"/>
    </source>
</evidence>
<feature type="region of interest" description="Disordered" evidence="1">
    <location>
        <begin position="1"/>
        <end position="33"/>
    </location>
</feature>
<dbReference type="AlphaFoldDB" id="A0AAD9APP6"/>
<evidence type="ECO:0000313" key="3">
    <source>
        <dbReference type="Proteomes" id="UP001243330"/>
    </source>
</evidence>
<accession>A0AAD9APP6</accession>